<dbReference type="InterPro" id="IPR028082">
    <property type="entry name" value="Peripla_BP_I"/>
</dbReference>
<keyword evidence="10" id="KW-1185">Reference proteome</keyword>
<evidence type="ECO:0000256" key="1">
    <source>
        <dbReference type="ARBA" id="ARBA00004193"/>
    </source>
</evidence>
<keyword evidence="6" id="KW-0449">Lipoprotein</keyword>
<dbReference type="InterPro" id="IPR050957">
    <property type="entry name" value="BMP_lipoprotein"/>
</dbReference>
<feature type="signal peptide" evidence="7">
    <location>
        <begin position="1"/>
        <end position="29"/>
    </location>
</feature>
<evidence type="ECO:0000256" key="2">
    <source>
        <dbReference type="ARBA" id="ARBA00008610"/>
    </source>
</evidence>
<name>A0A1M6H1M7_9CLOT</name>
<evidence type="ECO:0000256" key="5">
    <source>
        <dbReference type="ARBA" id="ARBA00023136"/>
    </source>
</evidence>
<keyword evidence="5" id="KW-0472">Membrane</keyword>
<dbReference type="AlphaFoldDB" id="A0A1M6H1M7"/>
<protein>
    <submittedName>
        <fullName evidence="9">Nucleoside-binding protein</fullName>
    </submittedName>
</protein>
<dbReference type="PANTHER" id="PTHR34296:SF2">
    <property type="entry name" value="ABC TRANSPORTER GUANOSINE-BINDING PROTEIN NUPN"/>
    <property type="match status" value="1"/>
</dbReference>
<proteinExistence type="inferred from homology"/>
<gene>
    <name evidence="9" type="ORF">SAMN02745163_01454</name>
</gene>
<evidence type="ECO:0000256" key="4">
    <source>
        <dbReference type="ARBA" id="ARBA00022729"/>
    </source>
</evidence>
<dbReference type="EMBL" id="FQZB01000006">
    <property type="protein sequence ID" value="SHJ16035.1"/>
    <property type="molecule type" value="Genomic_DNA"/>
</dbReference>
<dbReference type="RefSeq" id="WP_072986011.1">
    <property type="nucleotide sequence ID" value="NZ_FQZB01000006.1"/>
</dbReference>
<reference evidence="9 10" key="1">
    <citation type="submission" date="2016-11" db="EMBL/GenBank/DDBJ databases">
        <authorList>
            <person name="Jaros S."/>
            <person name="Januszkiewicz K."/>
            <person name="Wedrychowicz H."/>
        </authorList>
    </citation>
    <scope>NUCLEOTIDE SEQUENCE [LARGE SCALE GENOMIC DNA]</scope>
    <source>
        <strain evidence="9 10">DSM 21758</strain>
    </source>
</reference>
<feature type="chain" id="PRO_5012251933" evidence="7">
    <location>
        <begin position="30"/>
        <end position="363"/>
    </location>
</feature>
<dbReference type="Proteomes" id="UP000184310">
    <property type="component" value="Unassembled WGS sequence"/>
</dbReference>
<keyword evidence="4 7" id="KW-0732">Signal</keyword>
<sequence>MNRRIFIATITSVAIAVNLFTNYSNTAKAQPTNGEKIKVGMVTDTGTIYDKSFNQSTWEGIQRAAKEFNLDSTYLKPREATEEQFTLQINNLIDSGYNLIVTPGIRFATSVFKEQEKNKNIKFIIVNATPKSESGKENVASNTVSILFAEQEAGFLAAIATSLQLKEGDIGFIGGLEIPAIQRYNWGFQQGIKYANDNLGTKMELKPENITYEGAFNNVDLGQKLAAEMYNRGVKVIFAAAGESGLGAMNEAKKRAFSGKEAWVVGSDIDQYDFGKYLGNKSIVLTSAIRNISNATYDAIKDAIQGNFQGGKTLMYSIKNDGVGIPKENPNLSADTIKKVNEIYAKIKSGEIKISPEKNGSIK</sequence>
<feature type="domain" description="ABC transporter substrate-binding protein PnrA-like" evidence="8">
    <location>
        <begin position="38"/>
        <end position="355"/>
    </location>
</feature>
<keyword evidence="3" id="KW-1003">Cell membrane</keyword>
<organism evidence="9 10">
    <name type="scientific">Clostridium cavendishii DSM 21758</name>
    <dbReference type="NCBI Taxonomy" id="1121302"/>
    <lineage>
        <taxon>Bacteria</taxon>
        <taxon>Bacillati</taxon>
        <taxon>Bacillota</taxon>
        <taxon>Clostridia</taxon>
        <taxon>Eubacteriales</taxon>
        <taxon>Clostridiaceae</taxon>
        <taxon>Clostridium</taxon>
    </lineage>
</organism>
<dbReference type="PANTHER" id="PTHR34296">
    <property type="entry name" value="TRANSCRIPTIONAL ACTIVATOR PROTEIN MED"/>
    <property type="match status" value="1"/>
</dbReference>
<dbReference type="SUPFAM" id="SSF53822">
    <property type="entry name" value="Periplasmic binding protein-like I"/>
    <property type="match status" value="1"/>
</dbReference>
<accession>A0A1M6H1M7</accession>
<dbReference type="STRING" id="1121302.SAMN02745163_01454"/>
<dbReference type="GO" id="GO:0005886">
    <property type="term" value="C:plasma membrane"/>
    <property type="evidence" value="ECO:0007669"/>
    <property type="project" value="UniProtKB-SubCell"/>
</dbReference>
<dbReference type="CDD" id="cd06354">
    <property type="entry name" value="PBP1_PrnA-like"/>
    <property type="match status" value="1"/>
</dbReference>
<evidence type="ECO:0000256" key="6">
    <source>
        <dbReference type="ARBA" id="ARBA00023288"/>
    </source>
</evidence>
<evidence type="ECO:0000259" key="8">
    <source>
        <dbReference type="Pfam" id="PF02608"/>
    </source>
</evidence>
<evidence type="ECO:0000256" key="7">
    <source>
        <dbReference type="SAM" id="SignalP"/>
    </source>
</evidence>
<dbReference type="OrthoDB" id="9769871at2"/>
<dbReference type="InterPro" id="IPR003760">
    <property type="entry name" value="PnrA-like"/>
</dbReference>
<dbReference type="Gene3D" id="3.40.50.2300">
    <property type="match status" value="2"/>
</dbReference>
<dbReference type="Pfam" id="PF02608">
    <property type="entry name" value="Bmp"/>
    <property type="match status" value="1"/>
</dbReference>
<evidence type="ECO:0000313" key="9">
    <source>
        <dbReference type="EMBL" id="SHJ16035.1"/>
    </source>
</evidence>
<evidence type="ECO:0000256" key="3">
    <source>
        <dbReference type="ARBA" id="ARBA00022475"/>
    </source>
</evidence>
<comment type="subcellular location">
    <subcellularLocation>
        <location evidence="1">Cell membrane</location>
        <topology evidence="1">Lipid-anchor</topology>
    </subcellularLocation>
</comment>
<evidence type="ECO:0000313" key="10">
    <source>
        <dbReference type="Proteomes" id="UP000184310"/>
    </source>
</evidence>
<comment type="similarity">
    <text evidence="2">Belongs to the BMP lipoprotein family.</text>
</comment>